<reference evidence="1" key="1">
    <citation type="submission" date="2021-01" db="EMBL/GenBank/DDBJ databases">
        <authorList>
            <consortium name="Genoscope - CEA"/>
            <person name="William W."/>
        </authorList>
    </citation>
    <scope>NUCLEOTIDE SEQUENCE</scope>
</reference>
<organism evidence="1 2">
    <name type="scientific">Paramecium octaurelia</name>
    <dbReference type="NCBI Taxonomy" id="43137"/>
    <lineage>
        <taxon>Eukaryota</taxon>
        <taxon>Sar</taxon>
        <taxon>Alveolata</taxon>
        <taxon>Ciliophora</taxon>
        <taxon>Intramacronucleata</taxon>
        <taxon>Oligohymenophorea</taxon>
        <taxon>Peniculida</taxon>
        <taxon>Parameciidae</taxon>
        <taxon>Paramecium</taxon>
    </lineage>
</organism>
<evidence type="ECO:0008006" key="3">
    <source>
        <dbReference type="Google" id="ProtNLM"/>
    </source>
</evidence>
<protein>
    <recommendedName>
        <fullName evidence="3">Helix-turn-helix domain-containing protein</fullName>
    </recommendedName>
</protein>
<keyword evidence="2" id="KW-1185">Reference proteome</keyword>
<sequence>MSGNIIQNEKVRQYQKVLQHQKDQLQKLVFQKSYSIKSASILLDINYATAKSIIAKFRKSKIRQYYLINKKLRQCHFKKIEYSTSKLEIKSLVSGLLISECIYQLQ</sequence>
<dbReference type="EMBL" id="CAJJDP010000157">
    <property type="protein sequence ID" value="CAD8211849.1"/>
    <property type="molecule type" value="Genomic_DNA"/>
</dbReference>
<name>A0A8S1YDL2_PAROT</name>
<dbReference type="OMA" id="ISECIYQ"/>
<dbReference type="Proteomes" id="UP000683925">
    <property type="component" value="Unassembled WGS sequence"/>
</dbReference>
<evidence type="ECO:0000313" key="2">
    <source>
        <dbReference type="Proteomes" id="UP000683925"/>
    </source>
</evidence>
<evidence type="ECO:0000313" key="1">
    <source>
        <dbReference type="EMBL" id="CAD8211849.1"/>
    </source>
</evidence>
<accession>A0A8S1YDL2</accession>
<comment type="caution">
    <text evidence="1">The sequence shown here is derived from an EMBL/GenBank/DDBJ whole genome shotgun (WGS) entry which is preliminary data.</text>
</comment>
<dbReference type="AlphaFoldDB" id="A0A8S1YDL2"/>
<dbReference type="OrthoDB" id="308182at2759"/>
<proteinExistence type="predicted"/>
<gene>
    <name evidence="1" type="ORF">POCTA_138.1.T1550135</name>
</gene>